<dbReference type="EMBL" id="GEDG01030256">
    <property type="protein sequence ID" value="JAP12039.1"/>
    <property type="molecule type" value="Transcribed_RNA"/>
</dbReference>
<reference evidence="1" key="1">
    <citation type="submission" date="2015-12" db="EMBL/GenBank/DDBJ databases">
        <title>Gene expression during late stages of embryo sac development: a critical building block for successful pollen-pistil interactions.</title>
        <authorList>
            <person name="Liu Y."/>
            <person name="Joly V."/>
            <person name="Sabar M."/>
            <person name="Matton D.P."/>
        </authorList>
    </citation>
    <scope>NUCLEOTIDE SEQUENCE</scope>
</reference>
<sequence>MNRIFSQCISLTSQKLHLYIPRSVNSMYKLLYGLTTHGHLGSLSSYLYNIVFFLCTRNTSSFSNVNPFLHSWILLE</sequence>
<name>A0A0V0GWC8_SOLCH</name>
<organism evidence="1">
    <name type="scientific">Solanum chacoense</name>
    <name type="common">Chaco potato</name>
    <dbReference type="NCBI Taxonomy" id="4108"/>
    <lineage>
        <taxon>Eukaryota</taxon>
        <taxon>Viridiplantae</taxon>
        <taxon>Streptophyta</taxon>
        <taxon>Embryophyta</taxon>
        <taxon>Tracheophyta</taxon>
        <taxon>Spermatophyta</taxon>
        <taxon>Magnoliopsida</taxon>
        <taxon>eudicotyledons</taxon>
        <taxon>Gunneridae</taxon>
        <taxon>Pentapetalae</taxon>
        <taxon>asterids</taxon>
        <taxon>lamiids</taxon>
        <taxon>Solanales</taxon>
        <taxon>Solanaceae</taxon>
        <taxon>Solanoideae</taxon>
        <taxon>Solaneae</taxon>
        <taxon>Solanum</taxon>
    </lineage>
</organism>
<accession>A0A0V0GWC8</accession>
<evidence type="ECO:0000313" key="1">
    <source>
        <dbReference type="EMBL" id="JAP12039.1"/>
    </source>
</evidence>
<dbReference type="AlphaFoldDB" id="A0A0V0GWC8"/>
<protein>
    <submittedName>
        <fullName evidence="1">Putative ovule protein</fullName>
    </submittedName>
</protein>
<proteinExistence type="predicted"/>